<evidence type="ECO:0000256" key="4">
    <source>
        <dbReference type="ARBA" id="ARBA00012655"/>
    </source>
</evidence>
<reference evidence="11 12" key="1">
    <citation type="submission" date="2014-11" db="EMBL/GenBank/DDBJ databases">
        <title>Genome sequence of Microbacterium mangrovi MUSC 115(T).</title>
        <authorList>
            <person name="Lee L.-H."/>
        </authorList>
    </citation>
    <scope>NUCLEOTIDE SEQUENCE [LARGE SCALE GENOMIC DNA]</scope>
    <source>
        <strain evidence="11 12">MUSC 115</strain>
    </source>
</reference>
<comment type="similarity">
    <text evidence="3">Belongs to the HMBS family.</text>
</comment>
<keyword evidence="12" id="KW-1185">Reference proteome</keyword>
<dbReference type="AlphaFoldDB" id="A0A0B2A8A5"/>
<protein>
    <recommendedName>
        <fullName evidence="4 8">Hydroxymethylbilane synthase</fullName>
        <ecNumber evidence="4 8">2.5.1.61</ecNumber>
    </recommendedName>
</protein>
<proteinExistence type="inferred from homology"/>
<comment type="cofactor">
    <cofactor evidence="1">
        <name>dipyrromethane</name>
        <dbReference type="ChEBI" id="CHEBI:60342"/>
    </cofactor>
</comment>
<evidence type="ECO:0000313" key="11">
    <source>
        <dbReference type="EMBL" id="KHK99803.1"/>
    </source>
</evidence>
<comment type="catalytic activity">
    <reaction evidence="7">
        <text>4 porphobilinogen + H2O = hydroxymethylbilane + 4 NH4(+)</text>
        <dbReference type="Rhea" id="RHEA:13185"/>
        <dbReference type="ChEBI" id="CHEBI:15377"/>
        <dbReference type="ChEBI" id="CHEBI:28938"/>
        <dbReference type="ChEBI" id="CHEBI:57845"/>
        <dbReference type="ChEBI" id="CHEBI:58126"/>
        <dbReference type="EC" id="2.5.1.61"/>
    </reaction>
</comment>
<dbReference type="PANTHER" id="PTHR11557:SF0">
    <property type="entry name" value="PORPHOBILINOGEN DEAMINASE"/>
    <property type="match status" value="1"/>
</dbReference>
<accession>A0A0B2A8A5</accession>
<dbReference type="GO" id="GO:0006783">
    <property type="term" value="P:heme biosynthetic process"/>
    <property type="evidence" value="ECO:0007669"/>
    <property type="project" value="TreeGrafter"/>
</dbReference>
<dbReference type="EMBL" id="JTDK01000001">
    <property type="protein sequence ID" value="KHK99803.1"/>
    <property type="molecule type" value="Genomic_DNA"/>
</dbReference>
<dbReference type="PROSITE" id="PS00533">
    <property type="entry name" value="PORPHOBILINOGEN_DEAM"/>
    <property type="match status" value="1"/>
</dbReference>
<dbReference type="Gene3D" id="3.30.160.40">
    <property type="entry name" value="Porphobilinogen deaminase, C-terminal domain"/>
    <property type="match status" value="1"/>
</dbReference>
<dbReference type="GO" id="GO:0004418">
    <property type="term" value="F:hydroxymethylbilane synthase activity"/>
    <property type="evidence" value="ECO:0007669"/>
    <property type="project" value="UniProtKB-UniRule"/>
</dbReference>
<dbReference type="Proteomes" id="UP000031030">
    <property type="component" value="Unassembled WGS sequence"/>
</dbReference>
<dbReference type="InterPro" id="IPR036803">
    <property type="entry name" value="Porphobilinogen_deaminase_C_sf"/>
</dbReference>
<evidence type="ECO:0000259" key="9">
    <source>
        <dbReference type="Pfam" id="PF01379"/>
    </source>
</evidence>
<evidence type="ECO:0000256" key="1">
    <source>
        <dbReference type="ARBA" id="ARBA00001916"/>
    </source>
</evidence>
<dbReference type="RefSeq" id="WP_039394027.1">
    <property type="nucleotide sequence ID" value="NZ_JTDK01000001.1"/>
</dbReference>
<gene>
    <name evidence="11" type="ORF">LK09_00135</name>
</gene>
<evidence type="ECO:0000313" key="12">
    <source>
        <dbReference type="Proteomes" id="UP000031030"/>
    </source>
</evidence>
<dbReference type="GO" id="GO:0005737">
    <property type="term" value="C:cytoplasm"/>
    <property type="evidence" value="ECO:0007669"/>
    <property type="project" value="UniProtKB-UniRule"/>
</dbReference>
<dbReference type="InterPro" id="IPR022418">
    <property type="entry name" value="Porphobilinogen_deaminase_C"/>
</dbReference>
<evidence type="ECO:0000256" key="2">
    <source>
        <dbReference type="ARBA" id="ARBA00002869"/>
    </source>
</evidence>
<dbReference type="InterPro" id="IPR022419">
    <property type="entry name" value="Porphobilin_deaminase_cofac_BS"/>
</dbReference>
<dbReference type="Pfam" id="PF01379">
    <property type="entry name" value="Porphobil_deam"/>
    <property type="match status" value="1"/>
</dbReference>
<dbReference type="Pfam" id="PF03900">
    <property type="entry name" value="Porphobil_deamC"/>
    <property type="match status" value="1"/>
</dbReference>
<dbReference type="InterPro" id="IPR022417">
    <property type="entry name" value="Porphobilin_deaminase_N"/>
</dbReference>
<keyword evidence="5" id="KW-0808">Transferase</keyword>
<sequence>MTIRLGTRRSALAMAQSQQVADRLAAVSGREVVLVPITSEGDVNRASLATLGGRGVFATRLREALLAGECDVLVHSLKDLPTAPAPGLVIAATPQRQDARDVVITRDGTPLAELHGSVGTGSPRRVAQVHEFNPRVRVADLRGNVDSRLGRVRDAELDAVILAAAGLNRLGDADPLGGLHVEPLGLAEWPTAPGQGSLAVEVREGSDLEGVVAALDDADTRTAVDAERAVLAALDGGCAAPVGVHASVTVPTTPPRAAGASRGASGRVGPNTLRIRAIVYSSDGRRRIGEDQTFSLPEAYAQDKGSGNGADAVVGANPISARKAGFDVARRLLDRGAADLVPRESTP</sequence>
<dbReference type="PIRSF" id="PIRSF001438">
    <property type="entry name" value="4pyrrol_synth_OHMeBilane_synth"/>
    <property type="match status" value="1"/>
</dbReference>
<comment type="caution">
    <text evidence="11">The sequence shown here is derived from an EMBL/GenBank/DDBJ whole genome shotgun (WGS) entry which is preliminary data.</text>
</comment>
<comment type="function">
    <text evidence="2">Tetrapolymerization of the monopyrrole PBG into the hydroxymethylbilane pre-uroporphyrinogen in several discrete steps.</text>
</comment>
<dbReference type="PRINTS" id="PR00151">
    <property type="entry name" value="PORPHBDMNASE"/>
</dbReference>
<evidence type="ECO:0000256" key="3">
    <source>
        <dbReference type="ARBA" id="ARBA00005638"/>
    </source>
</evidence>
<name>A0A0B2A8A5_9MICO</name>
<dbReference type="InterPro" id="IPR000860">
    <property type="entry name" value="HemC"/>
</dbReference>
<dbReference type="EC" id="2.5.1.61" evidence="4 8"/>
<dbReference type="NCBIfam" id="TIGR00212">
    <property type="entry name" value="hemC"/>
    <property type="match status" value="1"/>
</dbReference>
<dbReference type="SUPFAM" id="SSF53850">
    <property type="entry name" value="Periplasmic binding protein-like II"/>
    <property type="match status" value="1"/>
</dbReference>
<dbReference type="STRING" id="1348253.LK09_00135"/>
<evidence type="ECO:0000256" key="8">
    <source>
        <dbReference type="NCBIfam" id="TIGR00212"/>
    </source>
</evidence>
<keyword evidence="6" id="KW-0627">Porphyrin biosynthesis</keyword>
<dbReference type="PANTHER" id="PTHR11557">
    <property type="entry name" value="PORPHOBILINOGEN DEAMINASE"/>
    <property type="match status" value="1"/>
</dbReference>
<evidence type="ECO:0000256" key="5">
    <source>
        <dbReference type="ARBA" id="ARBA00022679"/>
    </source>
</evidence>
<dbReference type="Gene3D" id="3.40.190.10">
    <property type="entry name" value="Periplasmic binding protein-like II"/>
    <property type="match status" value="2"/>
</dbReference>
<evidence type="ECO:0000259" key="10">
    <source>
        <dbReference type="Pfam" id="PF03900"/>
    </source>
</evidence>
<dbReference type="SUPFAM" id="SSF54782">
    <property type="entry name" value="Porphobilinogen deaminase (hydroxymethylbilane synthase), C-terminal domain"/>
    <property type="match status" value="1"/>
</dbReference>
<organism evidence="11 12">
    <name type="scientific">Microbacterium mangrovi</name>
    <dbReference type="NCBI Taxonomy" id="1348253"/>
    <lineage>
        <taxon>Bacteria</taxon>
        <taxon>Bacillati</taxon>
        <taxon>Actinomycetota</taxon>
        <taxon>Actinomycetes</taxon>
        <taxon>Micrococcales</taxon>
        <taxon>Microbacteriaceae</taxon>
        <taxon>Microbacterium</taxon>
    </lineage>
</organism>
<feature type="domain" description="Porphobilinogen deaminase N-terminal" evidence="9">
    <location>
        <begin position="3"/>
        <end position="206"/>
    </location>
</feature>
<evidence type="ECO:0000256" key="6">
    <source>
        <dbReference type="ARBA" id="ARBA00023244"/>
    </source>
</evidence>
<evidence type="ECO:0000256" key="7">
    <source>
        <dbReference type="ARBA" id="ARBA00048169"/>
    </source>
</evidence>
<feature type="domain" description="Porphobilinogen deaminase C-terminal" evidence="10">
    <location>
        <begin position="223"/>
        <end position="288"/>
    </location>
</feature>